<proteinExistence type="predicted"/>
<keyword evidence="2" id="KW-1185">Reference proteome</keyword>
<evidence type="ECO:0000313" key="2">
    <source>
        <dbReference type="Proteomes" id="UP001165064"/>
    </source>
</evidence>
<reference evidence="1" key="1">
    <citation type="submission" date="2023-04" db="EMBL/GenBank/DDBJ databases">
        <title>Ambrosiozyma monospora NBRC 10751.</title>
        <authorList>
            <person name="Ichikawa N."/>
            <person name="Sato H."/>
            <person name="Tonouchi N."/>
        </authorList>
    </citation>
    <scope>NUCLEOTIDE SEQUENCE</scope>
    <source>
        <strain evidence="1">NBRC 10751</strain>
    </source>
</reference>
<comment type="caution">
    <text evidence="1">The sequence shown here is derived from an EMBL/GenBank/DDBJ whole genome shotgun (WGS) entry which is preliminary data.</text>
</comment>
<organism evidence="1 2">
    <name type="scientific">Ambrosiozyma monospora</name>
    <name type="common">Yeast</name>
    <name type="synonym">Endomycopsis monosporus</name>
    <dbReference type="NCBI Taxonomy" id="43982"/>
    <lineage>
        <taxon>Eukaryota</taxon>
        <taxon>Fungi</taxon>
        <taxon>Dikarya</taxon>
        <taxon>Ascomycota</taxon>
        <taxon>Saccharomycotina</taxon>
        <taxon>Pichiomycetes</taxon>
        <taxon>Pichiales</taxon>
        <taxon>Pichiaceae</taxon>
        <taxon>Ambrosiozyma</taxon>
    </lineage>
</organism>
<evidence type="ECO:0000313" key="1">
    <source>
        <dbReference type="EMBL" id="GME71193.1"/>
    </source>
</evidence>
<protein>
    <submittedName>
        <fullName evidence="1">Unnamed protein product</fullName>
    </submittedName>
</protein>
<dbReference type="Proteomes" id="UP001165064">
    <property type="component" value="Unassembled WGS sequence"/>
</dbReference>
<accession>A0ACB5SS57</accession>
<dbReference type="EMBL" id="BSXS01000166">
    <property type="protein sequence ID" value="GME71193.1"/>
    <property type="molecule type" value="Genomic_DNA"/>
</dbReference>
<sequence>MQFSSSTLLTLALTLVKSTAATPTQFIKRDDTFGVKSCPSDSPLSCSTSSSSDSCCFESPGGVLLQTQFWDYDPATGPSDAFTLHGLWPDLCDGSYKQYCDDSNQIHSAESVLNNFGESELLSKMQEVWKDYKGNDDDLWTHEFNKHGTCLSTIKPSCYTSDYKDNQDAVDYYKKAVELYESLPTYKWLTEAGITPSDSETYTSQQIQDALSQNFGQDVYIKCDKNNGLQEVWYFHHLKGNALTGEYVPIEPLNDSKCPDSGVYFYPKNS</sequence>
<gene>
    <name evidence="1" type="ORF">Amon02_000049300</name>
</gene>
<name>A0ACB5SS57_AMBMO</name>